<dbReference type="Proteomes" id="UP000176604">
    <property type="component" value="Unassembled WGS sequence"/>
</dbReference>
<name>A0A1F7UFQ4_9BACT</name>
<comment type="caution">
    <text evidence="1">The sequence shown here is derived from an EMBL/GenBank/DDBJ whole genome shotgun (WGS) entry which is preliminary data.</text>
</comment>
<organism evidence="1 2">
    <name type="scientific">Candidatus Uhrbacteria bacterium RIFCSPHIGHO2_12_FULL_54_23</name>
    <dbReference type="NCBI Taxonomy" id="1802397"/>
    <lineage>
        <taxon>Bacteria</taxon>
        <taxon>Candidatus Uhriibacteriota</taxon>
    </lineage>
</organism>
<proteinExistence type="predicted"/>
<dbReference type="AlphaFoldDB" id="A0A1F7UFQ4"/>
<evidence type="ECO:0008006" key="3">
    <source>
        <dbReference type="Google" id="ProtNLM"/>
    </source>
</evidence>
<dbReference type="EMBL" id="MGEF01000066">
    <property type="protein sequence ID" value="OGL77089.1"/>
    <property type="molecule type" value="Genomic_DNA"/>
</dbReference>
<dbReference type="STRING" id="1802397.A3J43_00220"/>
<gene>
    <name evidence="1" type="ORF">A3J43_00220</name>
</gene>
<accession>A0A1F7UFQ4</accession>
<protein>
    <recommendedName>
        <fullName evidence="3">HEPN domain-containing protein</fullName>
    </recommendedName>
</protein>
<evidence type="ECO:0000313" key="1">
    <source>
        <dbReference type="EMBL" id="OGL77089.1"/>
    </source>
</evidence>
<sequence length="59" mass="6908">MKLFLRAKECFRKTLHRQGEHGFADEANRPAEAECSRALAQLTRVFQYATRATRRVEKI</sequence>
<evidence type="ECO:0000313" key="2">
    <source>
        <dbReference type="Proteomes" id="UP000176604"/>
    </source>
</evidence>
<reference evidence="1 2" key="1">
    <citation type="journal article" date="2016" name="Nat. Commun.">
        <title>Thousands of microbial genomes shed light on interconnected biogeochemical processes in an aquifer system.</title>
        <authorList>
            <person name="Anantharaman K."/>
            <person name="Brown C.T."/>
            <person name="Hug L.A."/>
            <person name="Sharon I."/>
            <person name="Castelle C.J."/>
            <person name="Probst A.J."/>
            <person name="Thomas B.C."/>
            <person name="Singh A."/>
            <person name="Wilkins M.J."/>
            <person name="Karaoz U."/>
            <person name="Brodie E.L."/>
            <person name="Williams K.H."/>
            <person name="Hubbard S.S."/>
            <person name="Banfield J.F."/>
        </authorList>
    </citation>
    <scope>NUCLEOTIDE SEQUENCE [LARGE SCALE GENOMIC DNA]</scope>
</reference>